<dbReference type="EMBL" id="CAUYUJ010003184">
    <property type="protein sequence ID" value="CAK0804197.1"/>
    <property type="molecule type" value="Genomic_DNA"/>
</dbReference>
<sequence length="177" mass="17745">SRLGRATPRSRRGGLKNSWGEAAFEGPLRHGKTNATLDAPLEGHEGGAYIAQGGEHCTPGRRRSPRPRRGSPAGAQQAPAPGAARPCRRLGAPPCPTAGHHGPRRPGAQRGATDSGAAKRGGVQEGGVQIMTGGMSRAAERGRQAATPGVGAGGGAQRSRSAGSGGLPPVICPVPTP</sequence>
<reference evidence="2" key="1">
    <citation type="submission" date="2023-10" db="EMBL/GenBank/DDBJ databases">
        <authorList>
            <person name="Chen Y."/>
            <person name="Shah S."/>
            <person name="Dougan E. K."/>
            <person name="Thang M."/>
            <person name="Chan C."/>
        </authorList>
    </citation>
    <scope>NUCLEOTIDE SEQUENCE [LARGE SCALE GENOMIC DNA]</scope>
</reference>
<feature type="region of interest" description="Disordered" evidence="1">
    <location>
        <begin position="1"/>
        <end position="177"/>
    </location>
</feature>
<feature type="compositionally biased region" description="Low complexity" evidence="1">
    <location>
        <begin position="70"/>
        <end position="92"/>
    </location>
</feature>
<name>A0ABN9QE50_9DINO</name>
<feature type="non-terminal residue" evidence="2">
    <location>
        <position position="1"/>
    </location>
</feature>
<feature type="compositionally biased region" description="Basic residues" evidence="1">
    <location>
        <begin position="59"/>
        <end position="69"/>
    </location>
</feature>
<comment type="caution">
    <text evidence="2">The sequence shown here is derived from an EMBL/GenBank/DDBJ whole genome shotgun (WGS) entry which is preliminary data.</text>
</comment>
<evidence type="ECO:0000256" key="1">
    <source>
        <dbReference type="SAM" id="MobiDB-lite"/>
    </source>
</evidence>
<accession>A0ABN9QE50</accession>
<dbReference type="Proteomes" id="UP001189429">
    <property type="component" value="Unassembled WGS sequence"/>
</dbReference>
<organism evidence="2 3">
    <name type="scientific">Prorocentrum cordatum</name>
    <dbReference type="NCBI Taxonomy" id="2364126"/>
    <lineage>
        <taxon>Eukaryota</taxon>
        <taxon>Sar</taxon>
        <taxon>Alveolata</taxon>
        <taxon>Dinophyceae</taxon>
        <taxon>Prorocentrales</taxon>
        <taxon>Prorocentraceae</taxon>
        <taxon>Prorocentrum</taxon>
    </lineage>
</organism>
<evidence type="ECO:0000313" key="3">
    <source>
        <dbReference type="Proteomes" id="UP001189429"/>
    </source>
</evidence>
<evidence type="ECO:0000313" key="2">
    <source>
        <dbReference type="EMBL" id="CAK0804197.1"/>
    </source>
</evidence>
<proteinExistence type="predicted"/>
<protein>
    <submittedName>
        <fullName evidence="2">Uncharacterized protein</fullName>
    </submittedName>
</protein>
<keyword evidence="3" id="KW-1185">Reference proteome</keyword>
<gene>
    <name evidence="2" type="ORF">PCOR1329_LOCUS11089</name>
</gene>